<dbReference type="SUPFAM" id="SSF51726">
    <property type="entry name" value="UROD/MetE-like"/>
    <property type="match status" value="1"/>
</dbReference>
<dbReference type="Gene3D" id="3.20.20.210">
    <property type="match status" value="1"/>
</dbReference>
<comment type="caution">
    <text evidence="2">The sequence shown here is derived from an EMBL/GenBank/DDBJ whole genome shotgun (WGS) entry which is preliminary data.</text>
</comment>
<sequence>MASGRARFLKIAHFESNDLMFPSLWQWFFTEALDRWKKEGLPADVHPSEYFGFDRMEIVPINSGWRELLVPTFDVETLEENATHKVIIDEDGAKKRVRKEHRPLSMDQWLKYPVKDRKTWREYKKRLNPHSPARYPLWWKEEKERYQERSYPLGITVGSFFGWMRNWIGLENLSYIMSDNPSLIEEINEHLEYFIIETIKPALEDIDFDFAHFWEDMAYKTGSLVSPSFVKKYMVPHYKRIVELLHSKGVDIITLDSDGNIWELIPIWLDCGINGVLPNEVAAGMDIVRMRKRFGKDLIIAGGIDKRVLSRGKKDIEKEVMSKIPYLLSTSGYFPCIDHSVPPDVPFDNYLYYLELIRKLA</sequence>
<dbReference type="InterPro" id="IPR038071">
    <property type="entry name" value="UROD/MetE-like_sf"/>
</dbReference>
<dbReference type="AlphaFoldDB" id="A0A0F9FJB8"/>
<dbReference type="EMBL" id="LAZR01021140">
    <property type="protein sequence ID" value="KKL86358.1"/>
    <property type="molecule type" value="Genomic_DNA"/>
</dbReference>
<feature type="domain" description="Uroporphyrinogen decarboxylase (URO-D)" evidence="1">
    <location>
        <begin position="170"/>
        <end position="359"/>
    </location>
</feature>
<organism evidence="2">
    <name type="scientific">marine sediment metagenome</name>
    <dbReference type="NCBI Taxonomy" id="412755"/>
    <lineage>
        <taxon>unclassified sequences</taxon>
        <taxon>metagenomes</taxon>
        <taxon>ecological metagenomes</taxon>
    </lineage>
</organism>
<evidence type="ECO:0000313" key="2">
    <source>
        <dbReference type="EMBL" id="KKL86358.1"/>
    </source>
</evidence>
<proteinExistence type="predicted"/>
<reference evidence="2" key="1">
    <citation type="journal article" date="2015" name="Nature">
        <title>Complex archaea that bridge the gap between prokaryotes and eukaryotes.</title>
        <authorList>
            <person name="Spang A."/>
            <person name="Saw J.H."/>
            <person name="Jorgensen S.L."/>
            <person name="Zaremba-Niedzwiedzka K."/>
            <person name="Martijn J."/>
            <person name="Lind A.E."/>
            <person name="van Eijk R."/>
            <person name="Schleper C."/>
            <person name="Guy L."/>
            <person name="Ettema T.J."/>
        </authorList>
    </citation>
    <scope>NUCLEOTIDE SEQUENCE</scope>
</reference>
<evidence type="ECO:0000259" key="1">
    <source>
        <dbReference type="Pfam" id="PF01208"/>
    </source>
</evidence>
<protein>
    <recommendedName>
        <fullName evidence="1">Uroporphyrinogen decarboxylase (URO-D) domain-containing protein</fullName>
    </recommendedName>
</protein>
<dbReference type="GO" id="GO:0004853">
    <property type="term" value="F:uroporphyrinogen decarboxylase activity"/>
    <property type="evidence" value="ECO:0007669"/>
    <property type="project" value="InterPro"/>
</dbReference>
<name>A0A0F9FJB8_9ZZZZ</name>
<dbReference type="GO" id="GO:0006779">
    <property type="term" value="P:porphyrin-containing compound biosynthetic process"/>
    <property type="evidence" value="ECO:0007669"/>
    <property type="project" value="InterPro"/>
</dbReference>
<dbReference type="InterPro" id="IPR000257">
    <property type="entry name" value="Uroporphyrinogen_deCOase"/>
</dbReference>
<gene>
    <name evidence="2" type="ORF">LCGC14_1945530</name>
</gene>
<accession>A0A0F9FJB8</accession>
<dbReference type="Pfam" id="PF01208">
    <property type="entry name" value="URO-D"/>
    <property type="match status" value="1"/>
</dbReference>